<feature type="region of interest" description="Disordered" evidence="13">
    <location>
        <begin position="21"/>
        <end position="41"/>
    </location>
</feature>
<dbReference type="InterPro" id="IPR000863">
    <property type="entry name" value="Sulfotransferase_dom"/>
</dbReference>
<evidence type="ECO:0000256" key="9">
    <source>
        <dbReference type="ARBA" id="ARBA00023170"/>
    </source>
</evidence>
<feature type="transmembrane region" description="Helical" evidence="14">
    <location>
        <begin position="985"/>
        <end position="1004"/>
    </location>
</feature>
<gene>
    <name evidence="16" type="ORF">GEV33_009135</name>
</gene>
<evidence type="ECO:0000256" key="5">
    <source>
        <dbReference type="ARBA" id="ARBA00022694"/>
    </source>
</evidence>
<keyword evidence="3" id="KW-0716">Sensory transduction</keyword>
<evidence type="ECO:0000256" key="3">
    <source>
        <dbReference type="ARBA" id="ARBA00022606"/>
    </source>
</evidence>
<feature type="transmembrane region" description="Helical" evidence="14">
    <location>
        <begin position="1209"/>
        <end position="1230"/>
    </location>
</feature>
<keyword evidence="11" id="KW-0413">Isomerase</keyword>
<feature type="transmembrane region" description="Helical" evidence="14">
    <location>
        <begin position="1044"/>
        <end position="1065"/>
    </location>
</feature>
<dbReference type="GO" id="GO:0008146">
    <property type="term" value="F:sulfotransferase activity"/>
    <property type="evidence" value="ECO:0007669"/>
    <property type="project" value="InterPro"/>
</dbReference>
<dbReference type="SUPFAM" id="SSF52540">
    <property type="entry name" value="P-loop containing nucleoside triphosphate hydrolases"/>
    <property type="match status" value="1"/>
</dbReference>
<evidence type="ECO:0000256" key="1">
    <source>
        <dbReference type="ARBA" id="ARBA00004141"/>
    </source>
</evidence>
<keyword evidence="5" id="KW-0819">tRNA processing</keyword>
<dbReference type="GO" id="GO:0009982">
    <property type="term" value="F:pseudouridine synthase activity"/>
    <property type="evidence" value="ECO:0007669"/>
    <property type="project" value="InterPro"/>
</dbReference>
<evidence type="ECO:0000259" key="15">
    <source>
        <dbReference type="PROSITE" id="PS50984"/>
    </source>
</evidence>
<evidence type="ECO:0000313" key="16">
    <source>
        <dbReference type="EMBL" id="KAH0813658.1"/>
    </source>
</evidence>
<dbReference type="Proteomes" id="UP000719412">
    <property type="component" value="Unassembled WGS sequence"/>
</dbReference>
<name>A0A8J6HFV3_TENMO</name>
<dbReference type="EMBL" id="JABDTM020025064">
    <property type="protein sequence ID" value="KAH0813658.1"/>
    <property type="molecule type" value="Genomic_DNA"/>
</dbReference>
<evidence type="ECO:0000256" key="13">
    <source>
        <dbReference type="SAM" id="MobiDB-lite"/>
    </source>
</evidence>
<sequence>MSKPCKQRYGKKSSNKFFKSRFKGKSNNLSNSQSHKEYQHQDQFQEVDVGITEFISKFDGYSGVIKARFSDFQVNEIDLNGDVAKLTDLQIPADFQSKEEAVDGGEEVPVDTPLSQIPQKTWDAIKQMIDSSEAREVELNAEETTKEEREKIHECLKKVFARKIVCNTGTKDGIRTMIFKKYSGKNSDRRFKWPKDKGEYVHFLVYKECLDTLETTLKVATCLKMSPSHLTYAGVKDKRAKTTQWFSIKKVEPWKLIVKTRPLKNVRIGNITFKDKPLKLGELVGNKFRIALRNVTGDDDLIEKSLQSLKENGFINYYGLQRFGNDKEVPTFSIGVQLLLGNWKEACQIILKPTKADQPDFDISKAKKVYAETGDAAKALEQFDGSRNTCIEFLLLSGLSKGHANDFVNALTSIPRNTRLLYIHSFQSLIWNLVASKRIEKFGLQVVEGDLVLLEDCNDEAVCDDSEEDTSDRKRTKVKALTSDECSNYTIYDVVLPLPGYDIEYPENLKDFYKETLEKYGLTLEMTKQTVQTYSLSGTYRKLLERVQDLSWKIMHYNDPHYNLIRSDLEELKGLDEPEDVKGTYHTVAQEKKKILVEDDASNGEDADEDLDDRIGLLSDKQRYEAFKNIVFNMGSSSLKRKHEDSNQNENSKIAKTTDESSNFSIKSSSPVTFLSAIRNLFPTSSPSLSGLFLKVTYPILKFFKGRVFTINFHGSTFLLRTIAWSWRACVKKGGTRALLEFIRIHPDVRAAGNEVHFFDKNYPRGFEWYRERMPPTLEGQLTIEKTPSYFITKEAPRRVQHMNPSTKLLVVVRDPVTRAISDYTQAISKKPDMKPFDQLVFINSSIGNIVDTSWGPVKLGIYSRYLARWLKYFPLSQFLFISGERLVVDPAVELKRVQDFLGLKRVVSERHFYFNSTKGFPCLFKSEGHSTPHCLGKTKGRNHPHIDPLVLQSFIFISSFVITVAQGVVHLIVTPFNLVEQSMVVMNTGIYMTLFMNFGIFYYHSDNLVNLVNNINENFVDHSDNGLEDITMQSSAKLSDKLVVYWTVSLIASCLLSAVQPLIIGERTLPVPGWLPYDYTRSPLYELSYAWQTLCQINLAIIYASSDMIYPCMTILIGQQFKILSSNFKNHFYHAILQCGVPKRVVLDFRDNLHQVELSQLWKRFQTVFDVTKWNRFRRVNLDYFKRNITHHQRLLIYCEDLDRVMSLFLLTKVVAAFCNVTFIGFSLITTGNSALIMGLCSYVFFASTELFVYTYAGQILTQNADFLWSLYESPWYLCDVPFQKLFLMVQLRKSKAVCTRAGNYFAMTAPIL</sequence>
<dbReference type="GO" id="GO:0016020">
    <property type="term" value="C:membrane"/>
    <property type="evidence" value="ECO:0007669"/>
    <property type="project" value="UniProtKB-SubCell"/>
</dbReference>
<keyword evidence="8 14" id="KW-0472">Membrane</keyword>
<organism evidence="16 17">
    <name type="scientific">Tenebrio molitor</name>
    <name type="common">Yellow mealworm beetle</name>
    <dbReference type="NCBI Taxonomy" id="7067"/>
    <lineage>
        <taxon>Eukaryota</taxon>
        <taxon>Metazoa</taxon>
        <taxon>Ecdysozoa</taxon>
        <taxon>Arthropoda</taxon>
        <taxon>Hexapoda</taxon>
        <taxon>Insecta</taxon>
        <taxon>Pterygota</taxon>
        <taxon>Neoptera</taxon>
        <taxon>Endopterygota</taxon>
        <taxon>Coleoptera</taxon>
        <taxon>Polyphaga</taxon>
        <taxon>Cucujiformia</taxon>
        <taxon>Tenebrionidae</taxon>
        <taxon>Tenebrio</taxon>
    </lineage>
</organism>
<dbReference type="Pfam" id="PF01142">
    <property type="entry name" value="TruD"/>
    <property type="match status" value="1"/>
</dbReference>
<reference evidence="16" key="1">
    <citation type="journal article" date="2020" name="J Insects Food Feed">
        <title>The yellow mealworm (Tenebrio molitor) genome: a resource for the emerging insects as food and feed industry.</title>
        <authorList>
            <person name="Eriksson T."/>
            <person name="Andere A."/>
            <person name="Kelstrup H."/>
            <person name="Emery V."/>
            <person name="Picard C."/>
        </authorList>
    </citation>
    <scope>NUCLEOTIDE SEQUENCE</scope>
    <source>
        <strain evidence="16">Stoneville</strain>
        <tissue evidence="16">Whole head</tissue>
    </source>
</reference>
<dbReference type="GO" id="GO:0001522">
    <property type="term" value="P:pseudouridine synthesis"/>
    <property type="evidence" value="ECO:0007669"/>
    <property type="project" value="InterPro"/>
</dbReference>
<dbReference type="PANTHER" id="PTHR13326">
    <property type="entry name" value="TRNA PSEUDOURIDINE SYNTHASE D"/>
    <property type="match status" value="1"/>
</dbReference>
<dbReference type="GO" id="GO:0007165">
    <property type="term" value="P:signal transduction"/>
    <property type="evidence" value="ECO:0007669"/>
    <property type="project" value="UniProtKB-KW"/>
</dbReference>
<dbReference type="PANTHER" id="PTHR13326:SF31">
    <property type="entry name" value="PSEUDOURIDYLATE SYNTHASE 7 HOMOLOG"/>
    <property type="match status" value="1"/>
</dbReference>
<dbReference type="GO" id="GO:0008033">
    <property type="term" value="P:tRNA processing"/>
    <property type="evidence" value="ECO:0007669"/>
    <property type="project" value="UniProtKB-KW"/>
</dbReference>
<evidence type="ECO:0000256" key="4">
    <source>
        <dbReference type="ARBA" id="ARBA00022692"/>
    </source>
</evidence>
<dbReference type="InterPro" id="IPR001656">
    <property type="entry name" value="PsdUridine_synth_TruD"/>
</dbReference>
<dbReference type="InterPro" id="IPR020103">
    <property type="entry name" value="PsdUridine_synth_cat_dom_sf"/>
</dbReference>
<feature type="compositionally biased region" description="Polar residues" evidence="13">
    <location>
        <begin position="648"/>
        <end position="664"/>
    </location>
</feature>
<protein>
    <recommendedName>
        <fullName evidence="15">TRUD domain-containing protein</fullName>
    </recommendedName>
</protein>
<dbReference type="InterPro" id="IPR004117">
    <property type="entry name" value="7tm6_olfct_rcpt"/>
</dbReference>
<evidence type="ECO:0000256" key="14">
    <source>
        <dbReference type="SAM" id="Phobius"/>
    </source>
</evidence>
<evidence type="ECO:0000256" key="8">
    <source>
        <dbReference type="ARBA" id="ARBA00023136"/>
    </source>
</evidence>
<evidence type="ECO:0000256" key="2">
    <source>
        <dbReference type="ARBA" id="ARBA00007953"/>
    </source>
</evidence>
<evidence type="ECO:0000256" key="11">
    <source>
        <dbReference type="ARBA" id="ARBA00023235"/>
    </source>
</evidence>
<feature type="domain" description="TRUD" evidence="15">
    <location>
        <begin position="313"/>
        <end position="546"/>
    </location>
</feature>
<dbReference type="InterPro" id="IPR011760">
    <property type="entry name" value="PsdUridine_synth_TruD_insert"/>
</dbReference>
<evidence type="ECO:0000256" key="10">
    <source>
        <dbReference type="ARBA" id="ARBA00023224"/>
    </source>
</evidence>
<dbReference type="SUPFAM" id="SSF55120">
    <property type="entry name" value="Pseudouridine synthase"/>
    <property type="match status" value="1"/>
</dbReference>
<comment type="caution">
    <text evidence="16">The sequence shown here is derived from an EMBL/GenBank/DDBJ whole genome shotgun (WGS) entry which is preliminary data.</text>
</comment>
<dbReference type="Pfam" id="PF02949">
    <property type="entry name" value="7tm_6"/>
    <property type="match status" value="1"/>
</dbReference>
<dbReference type="GO" id="GO:0003723">
    <property type="term" value="F:RNA binding"/>
    <property type="evidence" value="ECO:0007669"/>
    <property type="project" value="InterPro"/>
</dbReference>
<dbReference type="Gene3D" id="3.30.2350.20">
    <property type="entry name" value="TruD, catalytic domain"/>
    <property type="match status" value="2"/>
</dbReference>
<keyword evidence="4 14" id="KW-0812">Transmembrane</keyword>
<dbReference type="Pfam" id="PF00685">
    <property type="entry name" value="Sulfotransfer_1"/>
    <property type="match status" value="1"/>
</dbReference>
<dbReference type="NCBIfam" id="TIGR00094">
    <property type="entry name" value="tRNA_TruD_broad"/>
    <property type="match status" value="1"/>
</dbReference>
<dbReference type="CDD" id="cd02576">
    <property type="entry name" value="PseudoU_synth_ScPUS7"/>
    <property type="match status" value="1"/>
</dbReference>
<keyword evidence="10" id="KW-0807">Transducer</keyword>
<dbReference type="Gene3D" id="3.40.50.300">
    <property type="entry name" value="P-loop containing nucleotide triphosphate hydrolases"/>
    <property type="match status" value="1"/>
</dbReference>
<feature type="region of interest" description="Disordered" evidence="13">
    <location>
        <begin position="640"/>
        <end position="664"/>
    </location>
</feature>
<feature type="transmembrane region" description="Helical" evidence="14">
    <location>
        <begin position="950"/>
        <end position="973"/>
    </location>
</feature>
<keyword evidence="6" id="KW-0552">Olfaction</keyword>
<reference evidence="16" key="2">
    <citation type="submission" date="2021-08" db="EMBL/GenBank/DDBJ databases">
        <authorList>
            <person name="Eriksson T."/>
        </authorList>
    </citation>
    <scope>NUCLEOTIDE SEQUENCE</scope>
    <source>
        <strain evidence="16">Stoneville</strain>
        <tissue evidence="16">Whole head</tissue>
    </source>
</reference>
<dbReference type="InterPro" id="IPR027417">
    <property type="entry name" value="P-loop_NTPase"/>
</dbReference>
<dbReference type="InterPro" id="IPR042214">
    <property type="entry name" value="TruD_catalytic"/>
</dbReference>
<accession>A0A8J6HFV3</accession>
<keyword evidence="9" id="KW-0675">Receptor</keyword>
<evidence type="ECO:0000256" key="12">
    <source>
        <dbReference type="ARBA" id="ARBA00036943"/>
    </source>
</evidence>
<dbReference type="PROSITE" id="PS50984">
    <property type="entry name" value="TRUD"/>
    <property type="match status" value="1"/>
</dbReference>
<dbReference type="GO" id="GO:0005549">
    <property type="term" value="F:odorant binding"/>
    <property type="evidence" value="ECO:0007669"/>
    <property type="project" value="InterPro"/>
</dbReference>
<feature type="transmembrane region" description="Helical" evidence="14">
    <location>
        <begin position="1236"/>
        <end position="1258"/>
    </location>
</feature>
<evidence type="ECO:0000256" key="6">
    <source>
        <dbReference type="ARBA" id="ARBA00022725"/>
    </source>
</evidence>
<keyword evidence="7 14" id="KW-1133">Transmembrane helix</keyword>
<keyword evidence="17" id="KW-1185">Reference proteome</keyword>
<proteinExistence type="inferred from homology"/>
<evidence type="ECO:0000313" key="17">
    <source>
        <dbReference type="Proteomes" id="UP000719412"/>
    </source>
</evidence>
<comment type="similarity">
    <text evidence="2">Belongs to the pseudouridine synthase TruD family.</text>
</comment>
<evidence type="ECO:0000256" key="7">
    <source>
        <dbReference type="ARBA" id="ARBA00022989"/>
    </source>
</evidence>
<dbReference type="GO" id="GO:0004984">
    <property type="term" value="F:olfactory receptor activity"/>
    <property type="evidence" value="ECO:0007669"/>
    <property type="project" value="InterPro"/>
</dbReference>
<comment type="subcellular location">
    <subcellularLocation>
        <location evidence="1">Membrane</location>
        <topology evidence="1">Multi-pass membrane protein</topology>
    </subcellularLocation>
</comment>
<comment type="catalytic activity">
    <reaction evidence="12">
        <text>a uridine in tRNA = a pseudouridine in tRNA</text>
        <dbReference type="Rhea" id="RHEA:54572"/>
        <dbReference type="Rhea" id="RHEA-COMP:13339"/>
        <dbReference type="Rhea" id="RHEA-COMP:13934"/>
        <dbReference type="ChEBI" id="CHEBI:65314"/>
        <dbReference type="ChEBI" id="CHEBI:65315"/>
    </reaction>
</comment>
<dbReference type="GO" id="GO:0005634">
    <property type="term" value="C:nucleus"/>
    <property type="evidence" value="ECO:0007669"/>
    <property type="project" value="TreeGrafter"/>
</dbReference>